<dbReference type="AlphaFoldDB" id="A0A6J8AHX2"/>
<evidence type="ECO:0008006" key="3">
    <source>
        <dbReference type="Google" id="ProtNLM"/>
    </source>
</evidence>
<keyword evidence="2" id="KW-1185">Reference proteome</keyword>
<reference evidence="1 2" key="1">
    <citation type="submission" date="2020-06" db="EMBL/GenBank/DDBJ databases">
        <authorList>
            <person name="Li R."/>
            <person name="Bekaert M."/>
        </authorList>
    </citation>
    <scope>NUCLEOTIDE SEQUENCE [LARGE SCALE GENOMIC DNA]</scope>
    <source>
        <strain evidence="2">wild</strain>
    </source>
</reference>
<dbReference type="EMBL" id="CACVKT020001464">
    <property type="protein sequence ID" value="CAC5368340.1"/>
    <property type="molecule type" value="Genomic_DNA"/>
</dbReference>
<evidence type="ECO:0000313" key="2">
    <source>
        <dbReference type="Proteomes" id="UP000507470"/>
    </source>
</evidence>
<dbReference type="Gene3D" id="3.60.10.10">
    <property type="entry name" value="Endonuclease/exonuclease/phosphatase"/>
    <property type="match status" value="1"/>
</dbReference>
<evidence type="ECO:0000313" key="1">
    <source>
        <dbReference type="EMBL" id="CAC5368340.1"/>
    </source>
</evidence>
<proteinExistence type="predicted"/>
<dbReference type="OrthoDB" id="8059401at2759"/>
<name>A0A6J8AHX2_MYTCO</name>
<gene>
    <name evidence="1" type="ORF">MCOR_7925</name>
</gene>
<accession>A0A6J8AHX2</accession>
<dbReference type="Proteomes" id="UP000507470">
    <property type="component" value="Unassembled WGS sequence"/>
</dbReference>
<dbReference type="InterPro" id="IPR036691">
    <property type="entry name" value="Endo/exonu/phosph_ase_sf"/>
</dbReference>
<protein>
    <recommendedName>
        <fullName evidence="3">Endonuclease/exonuclease/phosphatase domain-containing protein</fullName>
    </recommendedName>
</protein>
<sequence>MFYLCGDWNSLCGDMLDYIPGVDSLPERHVVDFKCNTYGSIFCDFLSDVSCCILNGRNMTQNDFTCVSTRGSSVVDYCIVPYERLQHFEKFSVNRASTLVDTVNGIGKHDLKGIVPDHEATEHDDRSCMTTDDILDSEITSEEVLNVLKLSKAGKSPGCDEIPMEMYKNPTAINALTQLAELQITSAIATVYSKIT</sequence>
<organism evidence="1 2">
    <name type="scientific">Mytilus coruscus</name>
    <name type="common">Sea mussel</name>
    <dbReference type="NCBI Taxonomy" id="42192"/>
    <lineage>
        <taxon>Eukaryota</taxon>
        <taxon>Metazoa</taxon>
        <taxon>Spiralia</taxon>
        <taxon>Lophotrochozoa</taxon>
        <taxon>Mollusca</taxon>
        <taxon>Bivalvia</taxon>
        <taxon>Autobranchia</taxon>
        <taxon>Pteriomorphia</taxon>
        <taxon>Mytilida</taxon>
        <taxon>Mytiloidea</taxon>
        <taxon>Mytilidae</taxon>
        <taxon>Mytilinae</taxon>
        <taxon>Mytilus</taxon>
    </lineage>
</organism>